<feature type="domain" description="Rhodopsin" evidence="8">
    <location>
        <begin position="29"/>
        <end position="269"/>
    </location>
</feature>
<evidence type="ECO:0000313" key="9">
    <source>
        <dbReference type="EMBL" id="OBT99239.1"/>
    </source>
</evidence>
<evidence type="ECO:0000259" key="8">
    <source>
        <dbReference type="Pfam" id="PF20684"/>
    </source>
</evidence>
<evidence type="ECO:0000256" key="2">
    <source>
        <dbReference type="ARBA" id="ARBA00022692"/>
    </source>
</evidence>
<dbReference type="EMBL" id="KV460213">
    <property type="protein sequence ID" value="OBT99239.1"/>
    <property type="molecule type" value="Genomic_DNA"/>
</dbReference>
<dbReference type="RefSeq" id="XP_018132972.1">
    <property type="nucleotide sequence ID" value="XM_018272232.2"/>
</dbReference>
<feature type="transmembrane region" description="Helical" evidence="7">
    <location>
        <begin position="172"/>
        <end position="193"/>
    </location>
</feature>
<reference evidence="10" key="2">
    <citation type="journal article" date="2018" name="Nat. Commun.">
        <title>Extreme sensitivity to ultraviolet light in the fungal pathogen causing white-nose syndrome of bats.</title>
        <authorList>
            <person name="Palmer J.M."/>
            <person name="Drees K.P."/>
            <person name="Foster J.T."/>
            <person name="Lindner D.L."/>
        </authorList>
    </citation>
    <scope>NUCLEOTIDE SEQUENCE [LARGE SCALE GENOMIC DNA]</scope>
    <source>
        <strain evidence="10">UAMH 10579</strain>
    </source>
</reference>
<proteinExistence type="inferred from homology"/>
<evidence type="ECO:0000256" key="6">
    <source>
        <dbReference type="SAM" id="MobiDB-lite"/>
    </source>
</evidence>
<reference evidence="9 10" key="1">
    <citation type="submission" date="2016-03" db="EMBL/GenBank/DDBJ databases">
        <title>Comparative genomics of Pseudogymnoascus destructans, the fungus causing white-nose syndrome of bats.</title>
        <authorList>
            <person name="Palmer J.M."/>
            <person name="Drees K.P."/>
            <person name="Foster J.T."/>
            <person name="Lindner D.L."/>
        </authorList>
    </citation>
    <scope>NUCLEOTIDE SEQUENCE [LARGE SCALE GENOMIC DNA]</scope>
    <source>
        <strain evidence="9 10">UAMH 10579</strain>
    </source>
</reference>
<feature type="transmembrane region" description="Helical" evidence="7">
    <location>
        <begin position="12"/>
        <end position="33"/>
    </location>
</feature>
<feature type="transmembrane region" description="Helical" evidence="7">
    <location>
        <begin position="127"/>
        <end position="152"/>
    </location>
</feature>
<dbReference type="Proteomes" id="UP000091956">
    <property type="component" value="Unassembled WGS sequence"/>
</dbReference>
<dbReference type="GeneID" id="28836113"/>
<protein>
    <recommendedName>
        <fullName evidence="8">Rhodopsin domain-containing protein</fullName>
    </recommendedName>
</protein>
<dbReference type="InterPro" id="IPR052337">
    <property type="entry name" value="SAT4-like"/>
</dbReference>
<keyword evidence="10" id="KW-1185">Reference proteome</keyword>
<dbReference type="Pfam" id="PF20684">
    <property type="entry name" value="Fung_rhodopsin"/>
    <property type="match status" value="1"/>
</dbReference>
<comment type="subcellular location">
    <subcellularLocation>
        <location evidence="1">Membrane</location>
        <topology evidence="1">Multi-pass membrane protein</topology>
    </subcellularLocation>
</comment>
<keyword evidence="2 7" id="KW-0812">Transmembrane</keyword>
<feature type="transmembrane region" description="Helical" evidence="7">
    <location>
        <begin position="245"/>
        <end position="264"/>
    </location>
</feature>
<feature type="compositionally biased region" description="Polar residues" evidence="6">
    <location>
        <begin position="336"/>
        <end position="368"/>
    </location>
</feature>
<evidence type="ECO:0000256" key="4">
    <source>
        <dbReference type="ARBA" id="ARBA00023136"/>
    </source>
</evidence>
<dbReference type="InterPro" id="IPR049326">
    <property type="entry name" value="Rhodopsin_dom_fungi"/>
</dbReference>
<organism evidence="9 10">
    <name type="scientific">Pseudogymnoascus verrucosus</name>
    <dbReference type="NCBI Taxonomy" id="342668"/>
    <lineage>
        <taxon>Eukaryota</taxon>
        <taxon>Fungi</taxon>
        <taxon>Dikarya</taxon>
        <taxon>Ascomycota</taxon>
        <taxon>Pezizomycotina</taxon>
        <taxon>Leotiomycetes</taxon>
        <taxon>Thelebolales</taxon>
        <taxon>Thelebolaceae</taxon>
        <taxon>Pseudogymnoascus</taxon>
    </lineage>
</organism>
<dbReference type="PANTHER" id="PTHR33048:SF114">
    <property type="entry name" value="MEMBRANE PROTEIN PTH11-LIKE, PUTATIVE (AFU_ORTHOLOGUE AFUA_7G06620)-RELATED"/>
    <property type="match status" value="1"/>
</dbReference>
<dbReference type="PANTHER" id="PTHR33048">
    <property type="entry name" value="PTH11-LIKE INTEGRAL MEMBRANE PROTEIN (AFU_ORTHOLOGUE AFUA_5G11245)"/>
    <property type="match status" value="1"/>
</dbReference>
<keyword evidence="4 7" id="KW-0472">Membrane</keyword>
<name>A0A1B8GTT3_9PEZI</name>
<feature type="transmembrane region" description="Helical" evidence="7">
    <location>
        <begin position="205"/>
        <end position="225"/>
    </location>
</feature>
<gene>
    <name evidence="9" type="ORF">VE01_02727</name>
</gene>
<evidence type="ECO:0000313" key="10">
    <source>
        <dbReference type="Proteomes" id="UP000091956"/>
    </source>
</evidence>
<evidence type="ECO:0000256" key="5">
    <source>
        <dbReference type="ARBA" id="ARBA00038359"/>
    </source>
</evidence>
<evidence type="ECO:0000256" key="3">
    <source>
        <dbReference type="ARBA" id="ARBA00022989"/>
    </source>
</evidence>
<feature type="transmembrane region" description="Helical" evidence="7">
    <location>
        <begin position="91"/>
        <end position="115"/>
    </location>
</feature>
<evidence type="ECO:0000256" key="7">
    <source>
        <dbReference type="SAM" id="Phobius"/>
    </source>
</evidence>
<dbReference type="GO" id="GO:0016020">
    <property type="term" value="C:membrane"/>
    <property type="evidence" value="ECO:0007669"/>
    <property type="project" value="UniProtKB-SubCell"/>
</dbReference>
<comment type="similarity">
    <text evidence="5">Belongs to the SAT4 family.</text>
</comment>
<evidence type="ECO:0000256" key="1">
    <source>
        <dbReference type="ARBA" id="ARBA00004141"/>
    </source>
</evidence>
<accession>A0A1B8GTT3</accession>
<feature type="transmembrane region" description="Helical" evidence="7">
    <location>
        <begin position="45"/>
        <end position="71"/>
    </location>
</feature>
<dbReference type="STRING" id="342668.A0A1B8GTT3"/>
<dbReference type="AlphaFoldDB" id="A0A1B8GTT3"/>
<keyword evidence="3 7" id="KW-1133">Transmembrane helix</keyword>
<sequence>MDMDYGSQGPTATAISIVFAVLTALVISARLFSRIYIVRSTGLDDILMVVAAALSWAFIAMTVLAVNHGLGSHFDVVLAMGPENFLTYLKIVYFSSIFYNATLCFIKLSVLALYMRLGDETLRRMSIVMMGVIACQGLAFVLTCIFQCSPVRGAWEPSMVPGPKCVNINAFYLSNAALNIVTDLITYALPVRMILHLQTPVKQKIAVGVMFSLGFFACISSIVRMTFVPSMLVSTDPTWAIGPPMYWSVIETNIGILAASIPSFKPIARRYLPRIIGEYSSGGRSYPGASSSRNFGKISNTGGEWSGSMPLKPVHARDGVTTTVITSRGDDLGGMSKTSSGSEQSLVSNNGRITQSTQISQKVENSRL</sequence>
<dbReference type="OrthoDB" id="444631at2759"/>
<feature type="region of interest" description="Disordered" evidence="6">
    <location>
        <begin position="325"/>
        <end position="368"/>
    </location>
</feature>